<protein>
    <submittedName>
        <fullName evidence="2">DUF2919 domain-containing protein</fullName>
    </submittedName>
</protein>
<dbReference type="Pfam" id="PF11143">
    <property type="entry name" value="DUF2919"/>
    <property type="match status" value="1"/>
</dbReference>
<dbReference type="Proteomes" id="UP000245362">
    <property type="component" value="Unassembled WGS sequence"/>
</dbReference>
<feature type="transmembrane region" description="Helical" evidence="1">
    <location>
        <begin position="56"/>
        <end position="76"/>
    </location>
</feature>
<feature type="transmembrane region" description="Helical" evidence="1">
    <location>
        <begin position="88"/>
        <end position="112"/>
    </location>
</feature>
<evidence type="ECO:0000313" key="3">
    <source>
        <dbReference type="Proteomes" id="UP000245362"/>
    </source>
</evidence>
<keyword evidence="3" id="KW-1185">Reference proteome</keyword>
<organism evidence="2 3">
    <name type="scientific">Vibrio albus</name>
    <dbReference type="NCBI Taxonomy" id="2200953"/>
    <lineage>
        <taxon>Bacteria</taxon>
        <taxon>Pseudomonadati</taxon>
        <taxon>Pseudomonadota</taxon>
        <taxon>Gammaproteobacteria</taxon>
        <taxon>Vibrionales</taxon>
        <taxon>Vibrionaceae</taxon>
        <taxon>Vibrio</taxon>
    </lineage>
</organism>
<keyword evidence="1" id="KW-1133">Transmembrane helix</keyword>
<keyword evidence="1" id="KW-0812">Transmembrane</keyword>
<sequence length="152" mass="17684">MRYPIEDYDKYGYLRAPVWLWLGWLFLARAWVVFVIAGVSRQSGEKMLGIVYPDHLALYVDLALGLPAIFLIWLIGLRRPERSLISKILRMGKAVSASIIIIQLNVVMYRIYLTSGRFHWPEAVTLVVLCWFLLFVLRSRRVTHCFKGLSLK</sequence>
<feature type="transmembrane region" description="Helical" evidence="1">
    <location>
        <begin position="12"/>
        <end position="36"/>
    </location>
</feature>
<proteinExistence type="predicted"/>
<keyword evidence="1" id="KW-0472">Membrane</keyword>
<dbReference type="AlphaFoldDB" id="A0A2U3BD11"/>
<accession>A0A2U3BD11</accession>
<feature type="transmembrane region" description="Helical" evidence="1">
    <location>
        <begin position="118"/>
        <end position="137"/>
    </location>
</feature>
<name>A0A2U3BD11_9VIBR</name>
<gene>
    <name evidence="2" type="ORF">DI392_04770</name>
</gene>
<dbReference type="InterPro" id="IPR021318">
    <property type="entry name" value="DUF2919"/>
</dbReference>
<comment type="caution">
    <text evidence="2">The sequence shown here is derived from an EMBL/GenBank/DDBJ whole genome shotgun (WGS) entry which is preliminary data.</text>
</comment>
<evidence type="ECO:0000256" key="1">
    <source>
        <dbReference type="SAM" id="Phobius"/>
    </source>
</evidence>
<reference evidence="2 3" key="1">
    <citation type="submission" date="2018-05" db="EMBL/GenBank/DDBJ databases">
        <title>Vibrio limimaris sp. nov., isolated from marine sediment.</title>
        <authorList>
            <person name="Li C.-M."/>
        </authorList>
    </citation>
    <scope>NUCLEOTIDE SEQUENCE [LARGE SCALE GENOMIC DNA]</scope>
    <source>
        <strain evidence="2 3">E4404</strain>
    </source>
</reference>
<evidence type="ECO:0000313" key="2">
    <source>
        <dbReference type="EMBL" id="PWI34689.1"/>
    </source>
</evidence>
<dbReference type="EMBL" id="QFWT01000002">
    <property type="protein sequence ID" value="PWI34689.1"/>
    <property type="molecule type" value="Genomic_DNA"/>
</dbReference>
<dbReference type="RefSeq" id="WP_109319025.1">
    <property type="nucleotide sequence ID" value="NZ_QFWT01000002.1"/>
</dbReference>
<dbReference type="OrthoDB" id="6314776at2"/>